<dbReference type="AlphaFoldDB" id="A0AA45AIA4"/>
<sequence>MILLRIVATIIVRTCLATCFQSLEKRTAMDDSDDPQFIGYFLDGPATERLTLSSGTSWSSSSTIAGECSTSPCVLAVDCTNNILTMANNNKRTCAESFACETMTIYETYPFGKPSAKNYKCRLGWSAHTIYRAFAEETTTSLEPPAPTDVPSVTPSPNRSTTPDADPQASSAAPAETQEANSDQGETSGSKAWIAGAVAGPIVGLAVLAFVFWLGMRHQRRKHVPADEVAAVGDKPREAESRELHGSLYSPALSELPGHGSPNGVMKTPGASS</sequence>
<feature type="compositionally biased region" description="Polar residues" evidence="1">
    <location>
        <begin position="178"/>
        <end position="188"/>
    </location>
</feature>
<proteinExistence type="predicted"/>
<name>A0AA45AIA4_VERDA</name>
<dbReference type="EMBL" id="MPSH01000034">
    <property type="protein sequence ID" value="PNH28401.1"/>
    <property type="molecule type" value="Genomic_DNA"/>
</dbReference>
<dbReference type="CDD" id="cd12087">
    <property type="entry name" value="TM_EGFR-like"/>
    <property type="match status" value="1"/>
</dbReference>
<feature type="compositionally biased region" description="Polar residues" evidence="1">
    <location>
        <begin position="151"/>
        <end position="162"/>
    </location>
</feature>
<keyword evidence="2" id="KW-0812">Transmembrane</keyword>
<dbReference type="Proteomes" id="UP000236305">
    <property type="component" value="Unassembled WGS sequence"/>
</dbReference>
<feature type="region of interest" description="Disordered" evidence="1">
    <location>
        <begin position="138"/>
        <end position="188"/>
    </location>
</feature>
<feature type="region of interest" description="Disordered" evidence="1">
    <location>
        <begin position="249"/>
        <end position="273"/>
    </location>
</feature>
<feature type="transmembrane region" description="Helical" evidence="2">
    <location>
        <begin position="192"/>
        <end position="214"/>
    </location>
</feature>
<evidence type="ECO:0000256" key="1">
    <source>
        <dbReference type="SAM" id="MobiDB-lite"/>
    </source>
</evidence>
<accession>A0AA45AIA4</accession>
<keyword evidence="2" id="KW-0472">Membrane</keyword>
<protein>
    <recommendedName>
        <fullName evidence="6">Mid2 domain-containing protein</fullName>
    </recommendedName>
</protein>
<feature type="compositionally biased region" description="Low complexity" evidence="1">
    <location>
        <begin position="163"/>
        <end position="175"/>
    </location>
</feature>
<keyword evidence="2" id="KW-1133">Transmembrane helix</keyword>
<evidence type="ECO:0000313" key="4">
    <source>
        <dbReference type="EMBL" id="PNH28401.1"/>
    </source>
</evidence>
<evidence type="ECO:0000256" key="2">
    <source>
        <dbReference type="SAM" id="Phobius"/>
    </source>
</evidence>
<evidence type="ECO:0000313" key="5">
    <source>
        <dbReference type="Proteomes" id="UP000236305"/>
    </source>
</evidence>
<evidence type="ECO:0000256" key="3">
    <source>
        <dbReference type="SAM" id="SignalP"/>
    </source>
</evidence>
<feature type="chain" id="PRO_5041201390" description="Mid2 domain-containing protein" evidence="3">
    <location>
        <begin position="18"/>
        <end position="273"/>
    </location>
</feature>
<reference evidence="4 5" key="1">
    <citation type="submission" date="2017-12" db="EMBL/GenBank/DDBJ databases">
        <title>Comparative genomics yields insights into virulence evolution of Verticillium dahliae.</title>
        <authorList>
            <person name="Fan R."/>
            <person name="Armitage A.D."/>
            <person name="Cascant-Lopez E."/>
            <person name="Sobczyk M."/>
            <person name="Cockerton H.M."/>
            <person name="Harrison R.J."/>
        </authorList>
    </citation>
    <scope>NUCLEOTIDE SEQUENCE [LARGE SCALE GENOMIC DNA]</scope>
    <source>
        <strain evidence="4 5">12008</strain>
    </source>
</reference>
<keyword evidence="3" id="KW-0732">Signal</keyword>
<feature type="signal peptide" evidence="3">
    <location>
        <begin position="1"/>
        <end position="17"/>
    </location>
</feature>
<evidence type="ECO:0008006" key="6">
    <source>
        <dbReference type="Google" id="ProtNLM"/>
    </source>
</evidence>
<organism evidence="4 5">
    <name type="scientific">Verticillium dahliae</name>
    <name type="common">Verticillium wilt</name>
    <dbReference type="NCBI Taxonomy" id="27337"/>
    <lineage>
        <taxon>Eukaryota</taxon>
        <taxon>Fungi</taxon>
        <taxon>Dikarya</taxon>
        <taxon>Ascomycota</taxon>
        <taxon>Pezizomycotina</taxon>
        <taxon>Sordariomycetes</taxon>
        <taxon>Hypocreomycetidae</taxon>
        <taxon>Glomerellales</taxon>
        <taxon>Plectosphaerellaceae</taxon>
        <taxon>Verticillium</taxon>
    </lineage>
</organism>
<comment type="caution">
    <text evidence="4">The sequence shown here is derived from an EMBL/GenBank/DDBJ whole genome shotgun (WGS) entry which is preliminary data.</text>
</comment>
<gene>
    <name evidence="4" type="ORF">BJF96_g8263</name>
</gene>